<reference evidence="2 3" key="1">
    <citation type="submission" date="2018-12" db="EMBL/GenBank/DDBJ databases">
        <title>Complete genome of Litorilituus sediminis.</title>
        <authorList>
            <person name="Liu A."/>
            <person name="Rong J."/>
        </authorList>
    </citation>
    <scope>NUCLEOTIDE SEQUENCE [LARGE SCALE GENOMIC DNA]</scope>
    <source>
        <strain evidence="2 3">JCM 17549</strain>
    </source>
</reference>
<name>A0A4V0ZGJ6_9GAMM</name>
<dbReference type="EMBL" id="CP034759">
    <property type="protein sequence ID" value="QBG37530.1"/>
    <property type="molecule type" value="Genomic_DNA"/>
</dbReference>
<evidence type="ECO:0000313" key="2">
    <source>
        <dbReference type="EMBL" id="QBG37530.1"/>
    </source>
</evidence>
<evidence type="ECO:0000256" key="1">
    <source>
        <dbReference type="SAM" id="Phobius"/>
    </source>
</evidence>
<keyword evidence="1" id="KW-1133">Transmembrane helix</keyword>
<sequence>MNIVLESSWQALKEVAFMFVTGCIMSVLTIFHFGDLSQAFNHSGWCFLSVSLHLLSILEFMAGFNQNTDKDNLNQKVGVSISLGGLVLSVLLLNLSVTATFENKAISFPYYSALLWGLISLGVFNRFMSRNILLQRKAGRVKSV</sequence>
<gene>
    <name evidence="2" type="ORF">EMK97_18205</name>
</gene>
<feature type="transmembrane region" description="Helical" evidence="1">
    <location>
        <begin position="108"/>
        <end position="127"/>
    </location>
</feature>
<accession>A0A4V0ZGJ6</accession>
<feature type="transmembrane region" description="Helical" evidence="1">
    <location>
        <begin position="77"/>
        <end position="96"/>
    </location>
</feature>
<keyword evidence="3" id="KW-1185">Reference proteome</keyword>
<proteinExistence type="predicted"/>
<protein>
    <submittedName>
        <fullName evidence="2">Uncharacterized protein</fullName>
    </submittedName>
</protein>
<evidence type="ECO:0000313" key="3">
    <source>
        <dbReference type="Proteomes" id="UP000290244"/>
    </source>
</evidence>
<organism evidence="2 3">
    <name type="scientific">Litorilituus sediminis</name>
    <dbReference type="NCBI Taxonomy" id="718192"/>
    <lineage>
        <taxon>Bacteria</taxon>
        <taxon>Pseudomonadati</taxon>
        <taxon>Pseudomonadota</taxon>
        <taxon>Gammaproteobacteria</taxon>
        <taxon>Alteromonadales</taxon>
        <taxon>Colwelliaceae</taxon>
        <taxon>Litorilituus</taxon>
    </lineage>
</organism>
<dbReference type="KEGG" id="lsd:EMK97_18205"/>
<dbReference type="AlphaFoldDB" id="A0A4V0ZGJ6"/>
<keyword evidence="1" id="KW-0472">Membrane</keyword>
<dbReference type="Proteomes" id="UP000290244">
    <property type="component" value="Chromosome"/>
</dbReference>
<feature type="transmembrane region" description="Helical" evidence="1">
    <location>
        <begin position="12"/>
        <end position="33"/>
    </location>
</feature>
<feature type="transmembrane region" description="Helical" evidence="1">
    <location>
        <begin position="45"/>
        <end position="65"/>
    </location>
</feature>
<dbReference type="RefSeq" id="WP_130604191.1">
    <property type="nucleotide sequence ID" value="NZ_CP034759.1"/>
</dbReference>
<keyword evidence="1" id="KW-0812">Transmembrane</keyword>